<accession>A0A1G2U0J3</accession>
<dbReference type="GO" id="GO:0005524">
    <property type="term" value="F:ATP binding"/>
    <property type="evidence" value="ECO:0007669"/>
    <property type="project" value="UniProtKB-KW"/>
</dbReference>
<dbReference type="SMART" id="SM00382">
    <property type="entry name" value="AAA"/>
    <property type="match status" value="1"/>
</dbReference>
<evidence type="ECO:0000259" key="3">
    <source>
        <dbReference type="SMART" id="SM00382"/>
    </source>
</evidence>
<evidence type="ECO:0000256" key="2">
    <source>
        <dbReference type="ARBA" id="ARBA00022840"/>
    </source>
</evidence>
<dbReference type="Gene3D" id="3.40.50.300">
    <property type="entry name" value="P-loop containing nucleotide triphosphate hydrolases"/>
    <property type="match status" value="1"/>
</dbReference>
<dbReference type="AlphaFoldDB" id="A0A1G2U0J3"/>
<protein>
    <recommendedName>
        <fullName evidence="3">AAA+ ATPase domain-containing protein</fullName>
    </recommendedName>
</protein>
<dbReference type="GO" id="GO:0000027">
    <property type="term" value="P:ribosomal large subunit assembly"/>
    <property type="evidence" value="ECO:0007669"/>
    <property type="project" value="TreeGrafter"/>
</dbReference>
<dbReference type="Pfam" id="PF07728">
    <property type="entry name" value="AAA_5"/>
    <property type="match status" value="1"/>
</dbReference>
<keyword evidence="2" id="KW-0067">ATP-binding</keyword>
<dbReference type="PANTHER" id="PTHR48103">
    <property type="entry name" value="MIDASIN-RELATED"/>
    <property type="match status" value="1"/>
</dbReference>
<keyword evidence="1" id="KW-0547">Nucleotide-binding</keyword>
<comment type="caution">
    <text evidence="4">The sequence shown here is derived from an EMBL/GenBank/DDBJ whole genome shotgun (WGS) entry which is preliminary data.</text>
</comment>
<name>A0A1G2U0J3_9BACT</name>
<dbReference type="GO" id="GO:0016887">
    <property type="term" value="F:ATP hydrolysis activity"/>
    <property type="evidence" value="ECO:0007669"/>
    <property type="project" value="InterPro"/>
</dbReference>
<dbReference type="SUPFAM" id="SSF52540">
    <property type="entry name" value="P-loop containing nucleoside triphosphate hydrolases"/>
    <property type="match status" value="1"/>
</dbReference>
<dbReference type="PANTHER" id="PTHR48103:SF2">
    <property type="entry name" value="MIDASIN"/>
    <property type="match status" value="1"/>
</dbReference>
<dbReference type="GO" id="GO:0030687">
    <property type="term" value="C:preribosome, large subunit precursor"/>
    <property type="evidence" value="ECO:0007669"/>
    <property type="project" value="TreeGrafter"/>
</dbReference>
<feature type="domain" description="AAA+ ATPase" evidence="3">
    <location>
        <begin position="152"/>
        <end position="318"/>
    </location>
</feature>
<reference evidence="4 5" key="1">
    <citation type="journal article" date="2016" name="Nat. Commun.">
        <title>Thousands of microbial genomes shed light on interconnected biogeochemical processes in an aquifer system.</title>
        <authorList>
            <person name="Anantharaman K."/>
            <person name="Brown C.T."/>
            <person name="Hug L.A."/>
            <person name="Sharon I."/>
            <person name="Castelle C.J."/>
            <person name="Probst A.J."/>
            <person name="Thomas B.C."/>
            <person name="Singh A."/>
            <person name="Wilkins M.J."/>
            <person name="Karaoz U."/>
            <person name="Brodie E.L."/>
            <person name="Williams K.H."/>
            <person name="Hubbard S.S."/>
            <person name="Banfield J.F."/>
        </authorList>
    </citation>
    <scope>NUCLEOTIDE SEQUENCE [LARGE SCALE GENOMIC DNA]</scope>
</reference>
<dbReference type="EMBL" id="MHWA01000004">
    <property type="protein sequence ID" value="OHB02342.1"/>
    <property type="molecule type" value="Genomic_DNA"/>
</dbReference>
<organism evidence="4 5">
    <name type="scientific">Candidatus Zambryskibacteria bacterium RIFCSPLOWO2_01_FULL_35_19</name>
    <dbReference type="NCBI Taxonomy" id="1802757"/>
    <lineage>
        <taxon>Bacteria</taxon>
        <taxon>Candidatus Zambryskiibacteriota</taxon>
    </lineage>
</organism>
<dbReference type="InterPro" id="IPR011704">
    <property type="entry name" value="ATPase_dyneun-rel_AAA"/>
</dbReference>
<gene>
    <name evidence="4" type="ORF">A3A90_00915</name>
</gene>
<dbReference type="InterPro" id="IPR003593">
    <property type="entry name" value="AAA+_ATPase"/>
</dbReference>
<evidence type="ECO:0000313" key="5">
    <source>
        <dbReference type="Proteomes" id="UP000178404"/>
    </source>
</evidence>
<evidence type="ECO:0000313" key="4">
    <source>
        <dbReference type="EMBL" id="OHB02342.1"/>
    </source>
</evidence>
<evidence type="ECO:0000256" key="1">
    <source>
        <dbReference type="ARBA" id="ARBA00022741"/>
    </source>
</evidence>
<dbReference type="Proteomes" id="UP000178404">
    <property type="component" value="Unassembled WGS sequence"/>
</dbReference>
<proteinExistence type="predicted"/>
<dbReference type="InterPro" id="IPR027417">
    <property type="entry name" value="P-loop_NTPase"/>
</dbReference>
<sequence length="789" mass="88697">MENINFDPKNKAKIENVGTQEGGNFIDDVIFEEQQKKSGEKEYKSSSPSRKIIILAKSSPVPEPGYPYKVRVVEDTNPEDPMSGKLFVEIIPITENSIEETESSVSYLGVGLEKAKNGNGQFIPRREQYQDFINDKEVALPLQRDIAVAFVSGEPLLVDGGTSLGKTTTVKKMAAELGWEIHYANLNGATDVEDLMGRYIPNPHKNKPEDPEYIFADGKVTSGLRQEEGKTKIIILDEFNASAPNILIRLHEVLDSLERGGDVVLSEDASEAVAVNKEKTKIIALMNPPGKGYFGREPLDPAQLRRWVYKKLPTELPEGTFSFSTDALFGIGAGTQNITPDMFLRARGEGLTTEQLQDIQGLPEVLEKFKEFHKAAKELLKNRKIAEDQPQPFTYDDRMEPRRVRDFILRFYNGDINETMQQALRYYYANKLESDADRKKLGELIRLVEYKPKPGESKRKSLETAGISPEKAGLIKDIEKLKAEVEASGKLSKPERRTSPDTLLKKMELAKEMLGKDYMGPEKIEKTFGIKVALEDIPDMPYSPDDLEKAKENGEMLVLGVDKDSEGKFLTISHMLEMIPELIDPATGEKIKVLYGQDKSGAAKLESSCWYKDEPFYTGINKDGTPIPNTHPRLKWRLTTKAPLPESVTTSYGGKAEGSTNYIEQTKILREYLISLGSLTEDEAKECSDKVLEEINEIMKSDWQEAARRLSELTVNKNHRRLPPEVLYDILLSIKGNNERILEKTYDWTAALSSYGELVDLGLADRDGVDVNNDYPGLRYDYLGVVSLR</sequence>